<dbReference type="InterPro" id="IPR016161">
    <property type="entry name" value="Ald_DH/histidinol_DH"/>
</dbReference>
<evidence type="ECO:0000313" key="4">
    <source>
        <dbReference type="EMBL" id="AEE97839.1"/>
    </source>
</evidence>
<evidence type="ECO:0000313" key="5">
    <source>
        <dbReference type="Proteomes" id="UP000008457"/>
    </source>
</evidence>
<dbReference type="AlphaFoldDB" id="F3ZZ57"/>
<dbReference type="GO" id="GO:0008911">
    <property type="term" value="F:lactaldehyde dehydrogenase (NAD+) activity"/>
    <property type="evidence" value="ECO:0007669"/>
    <property type="project" value="TreeGrafter"/>
</dbReference>
<dbReference type="SUPFAM" id="SSF53720">
    <property type="entry name" value="ALDH-like"/>
    <property type="match status" value="1"/>
</dbReference>
<evidence type="ECO:0000256" key="2">
    <source>
        <dbReference type="ARBA" id="ARBA00023002"/>
    </source>
</evidence>
<reference evidence="5" key="1">
    <citation type="submission" date="2010-11" db="EMBL/GenBank/DDBJ databases">
        <title>The complete genome of Mahella australiensis DSM 15567.</title>
        <authorList>
            <consortium name="US DOE Joint Genome Institute (JGI-PGF)"/>
            <person name="Lucas S."/>
            <person name="Copeland A."/>
            <person name="Lapidus A."/>
            <person name="Bruce D."/>
            <person name="Goodwin L."/>
            <person name="Pitluck S."/>
            <person name="Kyrpides N."/>
            <person name="Mavromatis K."/>
            <person name="Pagani I."/>
            <person name="Ivanova N."/>
            <person name="Teshima H."/>
            <person name="Brettin T."/>
            <person name="Detter J.C."/>
            <person name="Han C."/>
            <person name="Tapia R."/>
            <person name="Land M."/>
            <person name="Hauser L."/>
            <person name="Markowitz V."/>
            <person name="Cheng J.-F."/>
            <person name="Hugenholtz P."/>
            <person name="Woyke T."/>
            <person name="Wu D."/>
            <person name="Spring S."/>
            <person name="Pukall R."/>
            <person name="Steenblock K."/>
            <person name="Schneider S."/>
            <person name="Klenk H.-P."/>
            <person name="Eisen J.A."/>
        </authorList>
    </citation>
    <scope>NUCLEOTIDE SEQUENCE [LARGE SCALE GENOMIC DNA]</scope>
    <source>
        <strain evidence="5">DSM 15567 / CIP 107919 / 50-1 BON</strain>
    </source>
</reference>
<feature type="domain" description="Aldehyde dehydrogenase" evidence="3">
    <location>
        <begin position="27"/>
        <end position="483"/>
    </location>
</feature>
<evidence type="ECO:0000259" key="3">
    <source>
        <dbReference type="Pfam" id="PF00171"/>
    </source>
</evidence>
<keyword evidence="2" id="KW-0560">Oxidoreductase</keyword>
<dbReference type="PANTHER" id="PTHR42991">
    <property type="entry name" value="ALDEHYDE DEHYDROGENASE"/>
    <property type="match status" value="1"/>
</dbReference>
<dbReference type="EMBL" id="CP002360">
    <property type="protein sequence ID" value="AEE97839.1"/>
    <property type="molecule type" value="Genomic_DNA"/>
</dbReference>
<dbReference type="InterPro" id="IPR016162">
    <property type="entry name" value="Ald_DH_N"/>
</dbReference>
<reference evidence="4 5" key="2">
    <citation type="journal article" date="2011" name="Stand. Genomic Sci.">
        <title>Complete genome sequence of Mahella australiensis type strain (50-1 BON).</title>
        <authorList>
            <person name="Sikorski J."/>
            <person name="Teshima H."/>
            <person name="Nolan M."/>
            <person name="Lucas S."/>
            <person name="Hammon N."/>
            <person name="Deshpande S."/>
            <person name="Cheng J.F."/>
            <person name="Pitluck S."/>
            <person name="Liolios K."/>
            <person name="Pagani I."/>
            <person name="Ivanova N."/>
            <person name="Huntemann M."/>
            <person name="Mavromatis K."/>
            <person name="Ovchinikova G."/>
            <person name="Pati A."/>
            <person name="Tapia R."/>
            <person name="Han C."/>
            <person name="Goodwin L."/>
            <person name="Chen A."/>
            <person name="Palaniappan K."/>
            <person name="Land M."/>
            <person name="Hauser L."/>
            <person name="Ngatchou-Djao O.D."/>
            <person name="Rohde M."/>
            <person name="Pukall R."/>
            <person name="Spring S."/>
            <person name="Abt B."/>
            <person name="Goker M."/>
            <person name="Detter J.C."/>
            <person name="Woyke T."/>
            <person name="Bristow J."/>
            <person name="Markowitz V."/>
            <person name="Hugenholtz P."/>
            <person name="Eisen J.A."/>
            <person name="Kyrpides N.C."/>
            <person name="Klenk H.P."/>
            <person name="Lapidus A."/>
        </authorList>
    </citation>
    <scope>NUCLEOTIDE SEQUENCE [LARGE SCALE GENOMIC DNA]</scope>
    <source>
        <strain evidence="5">DSM 15567 / CIP 107919 / 50-1 BON</strain>
    </source>
</reference>
<dbReference type="HOGENOM" id="CLU_005391_1_0_9"/>
<keyword evidence="5" id="KW-1185">Reference proteome</keyword>
<organism evidence="4 5">
    <name type="scientific">Mahella australiensis (strain DSM 15567 / CIP 107919 / 50-1 BON)</name>
    <dbReference type="NCBI Taxonomy" id="697281"/>
    <lineage>
        <taxon>Bacteria</taxon>
        <taxon>Bacillati</taxon>
        <taxon>Bacillota</taxon>
        <taxon>Clostridia</taxon>
        <taxon>Thermoanaerobacterales</taxon>
        <taxon>Thermoanaerobacterales Family IV. Incertae Sedis</taxon>
        <taxon>Mahella</taxon>
    </lineage>
</organism>
<comment type="similarity">
    <text evidence="1">Belongs to the aldehyde dehydrogenase family.</text>
</comment>
<dbReference type="FunFam" id="3.40.605.10:FF:000007">
    <property type="entry name" value="NAD/NADP-dependent betaine aldehyde dehydrogenase"/>
    <property type="match status" value="1"/>
</dbReference>
<name>F3ZZ57_MAHA5</name>
<dbReference type="InterPro" id="IPR015590">
    <property type="entry name" value="Aldehyde_DH_dom"/>
</dbReference>
<dbReference type="InterPro" id="IPR051020">
    <property type="entry name" value="ALDH-related_metabolic_enz"/>
</dbReference>
<dbReference type="eggNOG" id="COG1012">
    <property type="taxonomic scope" value="Bacteria"/>
</dbReference>
<dbReference type="PANTHER" id="PTHR42991:SF1">
    <property type="entry name" value="ALDEHYDE DEHYDROGENASE"/>
    <property type="match status" value="1"/>
</dbReference>
<dbReference type="Proteomes" id="UP000008457">
    <property type="component" value="Chromosome"/>
</dbReference>
<accession>F3ZZ57</accession>
<dbReference type="Gene3D" id="3.40.309.10">
    <property type="entry name" value="Aldehyde Dehydrogenase, Chain A, domain 2"/>
    <property type="match status" value="1"/>
</dbReference>
<proteinExistence type="inferred from homology"/>
<evidence type="ECO:0000256" key="1">
    <source>
        <dbReference type="ARBA" id="ARBA00009986"/>
    </source>
</evidence>
<dbReference type="STRING" id="697281.Mahau_2703"/>
<dbReference type="InterPro" id="IPR016163">
    <property type="entry name" value="Ald_DH_C"/>
</dbReference>
<sequence>MKGGAGRCRNCRPDLIMKKIWIEGRWTDTPEHLEVKSPYDGSLIDTVSYADVTYVERAANSARRGAEQMRRLSAAHRSEILLNTARIMQRRFDEFALTLTKEVGKPLRESQNEVDRAIQTITIAAEEAKRIYGQTVPFDATAGAENKRGYYMRVPVGIVLAITPFNAPLNLAAHKVAPALAAGNAVILKPASATPLADTMLVEALLEAGLPPEGINLIIGSGSAVGDALVAHPAVNMVTFTGSPEVGEHIMHIAGLKKLTMELGSSSCVIAMDDADIDAVARKVRVAGYANAGQVCISVQRVIVHEKAYDKFIDKLVPMIGAMNIGDPLDESVDMGPMITETEARRVEQWIQEAVVAGARCMMPVKRSGALLSPTVLADVTPGMKVWDKEVFGPLVAVAPCRDMEHAVELANSTTYGLQAGVFTNRLDDVWQAIEGIDVGGIMINEAPSFRIDAMPYGGVKLSGIGREGPRYAVEEMTDMKLVCFDIGGGRKP</sequence>
<dbReference type="Pfam" id="PF00171">
    <property type="entry name" value="Aldedh"/>
    <property type="match status" value="1"/>
</dbReference>
<gene>
    <name evidence="4" type="ordered locus">Mahau_2703</name>
</gene>
<dbReference type="Gene3D" id="3.40.605.10">
    <property type="entry name" value="Aldehyde Dehydrogenase, Chain A, domain 1"/>
    <property type="match status" value="1"/>
</dbReference>
<dbReference type="CDD" id="cd07149">
    <property type="entry name" value="ALDH_y4uC"/>
    <property type="match status" value="1"/>
</dbReference>
<dbReference type="KEGG" id="mas:Mahau_2703"/>
<protein>
    <submittedName>
        <fullName evidence="4">Aldehyde Dehydrogenase</fullName>
    </submittedName>
</protein>